<keyword evidence="5" id="KW-1185">Reference proteome</keyword>
<evidence type="ECO:0000259" key="3">
    <source>
        <dbReference type="PROSITE" id="PS51186"/>
    </source>
</evidence>
<organism evidence="4 5">
    <name type="scientific">Microbacterium aurugineum</name>
    <dbReference type="NCBI Taxonomy" id="2851642"/>
    <lineage>
        <taxon>Bacteria</taxon>
        <taxon>Bacillati</taxon>
        <taxon>Actinomycetota</taxon>
        <taxon>Actinomycetes</taxon>
        <taxon>Micrococcales</taxon>
        <taxon>Microbacteriaceae</taxon>
        <taxon>Microbacterium</taxon>
    </lineage>
</organism>
<keyword evidence="2" id="KW-0012">Acyltransferase</keyword>
<keyword evidence="1" id="KW-0808">Transferase</keyword>
<dbReference type="PROSITE" id="PS51186">
    <property type="entry name" value="GNAT"/>
    <property type="match status" value="1"/>
</dbReference>
<dbReference type="Proteomes" id="UP000830631">
    <property type="component" value="Chromosome"/>
</dbReference>
<dbReference type="InterPro" id="IPR000182">
    <property type="entry name" value="GNAT_dom"/>
</dbReference>
<dbReference type="EMBL" id="CP078078">
    <property type="protein sequence ID" value="UPL19258.1"/>
    <property type="molecule type" value="Genomic_DNA"/>
</dbReference>
<dbReference type="SUPFAM" id="SSF55729">
    <property type="entry name" value="Acyl-CoA N-acyltransferases (Nat)"/>
    <property type="match status" value="2"/>
</dbReference>
<dbReference type="CDD" id="cd04301">
    <property type="entry name" value="NAT_SF"/>
    <property type="match status" value="1"/>
</dbReference>
<evidence type="ECO:0000313" key="4">
    <source>
        <dbReference type="EMBL" id="UPL19258.1"/>
    </source>
</evidence>
<dbReference type="Pfam" id="PF00583">
    <property type="entry name" value="Acetyltransf_1"/>
    <property type="match status" value="1"/>
</dbReference>
<dbReference type="PANTHER" id="PTHR43877">
    <property type="entry name" value="AMINOALKYLPHOSPHONATE N-ACETYLTRANSFERASE-RELATED-RELATED"/>
    <property type="match status" value="1"/>
</dbReference>
<name>A0ABY4J5T5_9MICO</name>
<reference evidence="4 5" key="1">
    <citation type="submission" date="2021-06" db="EMBL/GenBank/DDBJ databases">
        <title>Genome-based taxonomic framework of Microbacterium strains isolated from marine environment, the description of four new species and reclassification of four preexisting species.</title>
        <authorList>
            <person name="Lee S.D."/>
            <person name="Kim S.-M."/>
            <person name="Byeon Y.-S."/>
            <person name="Yang H.L."/>
            <person name="Kim I.S."/>
        </authorList>
    </citation>
    <scope>NUCLEOTIDE SEQUENCE [LARGE SCALE GENOMIC DNA]</scope>
    <source>
        <strain evidence="4 5">KSW4-10</strain>
    </source>
</reference>
<evidence type="ECO:0000256" key="1">
    <source>
        <dbReference type="ARBA" id="ARBA00022679"/>
    </source>
</evidence>
<dbReference type="Gene3D" id="3.40.630.30">
    <property type="match status" value="1"/>
</dbReference>
<feature type="domain" description="N-acetyltransferase" evidence="3">
    <location>
        <begin position="1"/>
        <end position="152"/>
    </location>
</feature>
<dbReference type="RefSeq" id="WP_261811782.1">
    <property type="nucleotide sequence ID" value="NZ_CP078078.1"/>
</dbReference>
<accession>A0ABY4J5T5</accession>
<dbReference type="InterPro" id="IPR050832">
    <property type="entry name" value="Bact_Acetyltransf"/>
</dbReference>
<proteinExistence type="predicted"/>
<gene>
    <name evidence="4" type="ORF">KV397_16535</name>
</gene>
<evidence type="ECO:0000313" key="5">
    <source>
        <dbReference type="Proteomes" id="UP000830631"/>
    </source>
</evidence>
<sequence length="320" mass="35378">MKIEVVDPQDDARLLRWNAVLRESYASGRRHVWSRSDDATRLQFQNPHPTRRSVLLLADIDGVAVGAAEAHVHPGDPAEVEIAVRDDHRRRGIGGALLRAVREALRPSATVIRAETYSDDGVSFALSAGLRVGSRESRQIVGLPISEGTLADQDEHPDDIDIHSWSGPCPDELLEGWARLRSRVSDEVPMGTLTRATMRPDVQAVRRNEQRMSEQGYILVRSLARAGEESVAYTEILLSRSDTEIVHQDDTFVEERVRGRGVGRALKVANARLLMGLPESAGSRILQTYPEPTNTPMLTLNRSFGFEEADVLTVLEGPLA</sequence>
<dbReference type="InterPro" id="IPR016181">
    <property type="entry name" value="Acyl_CoA_acyltransferase"/>
</dbReference>
<evidence type="ECO:0000256" key="2">
    <source>
        <dbReference type="ARBA" id="ARBA00023315"/>
    </source>
</evidence>
<protein>
    <submittedName>
        <fullName evidence="4">GNAT family N-acetyltransferase</fullName>
    </submittedName>
</protein>